<gene>
    <name evidence="10" type="primary">rodA</name>
    <name evidence="10" type="ORF">EYS09_17475</name>
</gene>
<feature type="transmembrane region" description="Helical" evidence="9">
    <location>
        <begin position="203"/>
        <end position="220"/>
    </location>
</feature>
<evidence type="ECO:0000256" key="9">
    <source>
        <dbReference type="SAM" id="Phobius"/>
    </source>
</evidence>
<name>A0A4Q9HTN5_STRKA</name>
<sequence length="409" mass="43223">MELIPHSSGGGVASRAYPIRDALPEKPFRSRLLARGSLLRRLDWLLLGAAFALSATGALLVYSATRGRTVLNQGDPHFFLLRHVANTGIGVALAAGTLWWGHRRVRDLAPILYGITALLVLLVLTPVGATINGSKRWIVLGGGFSVQPAEFVKVTIILMMALVLTARVDAGELARPDHRGVLQALAVAGFPALLILLTPDLGQTMGVAAVVLGVLIAAGVRARWIIGLLAAGVLGAVAVWQFHLMDQYQVNRFAAFADPALDPVGVGYNTSQARIAIGAGGLTGSGLFHGAQTNGQFVPEQQTDFVFSVAGEELGFVGAGLIIALIAVVLWRACRIARECSELYGTVLAAGIVSWLAFQSFENIGMNLGIMPVTGLPLPFVSYGGSSMFAGWIAIGLLEAIRLQRPLRP</sequence>
<feature type="transmembrane region" description="Helical" evidence="9">
    <location>
        <begin position="44"/>
        <end position="65"/>
    </location>
</feature>
<feature type="transmembrane region" description="Helical" evidence="9">
    <location>
        <begin position="381"/>
        <end position="401"/>
    </location>
</feature>
<feature type="transmembrane region" description="Helical" evidence="9">
    <location>
        <begin position="151"/>
        <end position="168"/>
    </location>
</feature>
<keyword evidence="3 9" id="KW-0812">Transmembrane</keyword>
<protein>
    <recommendedName>
        <fullName evidence="7">peptidoglycan glycosyltransferase</fullName>
        <ecNumber evidence="7">2.4.99.28</ecNumber>
    </recommendedName>
</protein>
<comment type="subcellular location">
    <subcellularLocation>
        <location evidence="1">Membrane</location>
        <topology evidence="1">Multi-pass membrane protein</topology>
    </subcellularLocation>
</comment>
<evidence type="ECO:0000313" key="11">
    <source>
        <dbReference type="Proteomes" id="UP000292452"/>
    </source>
</evidence>
<feature type="transmembrane region" description="Helical" evidence="9">
    <location>
        <begin position="314"/>
        <end position="331"/>
    </location>
</feature>
<keyword evidence="4" id="KW-0133">Cell shape</keyword>
<evidence type="ECO:0000313" key="10">
    <source>
        <dbReference type="EMBL" id="TBO58444.1"/>
    </source>
</evidence>
<evidence type="ECO:0000256" key="2">
    <source>
        <dbReference type="ARBA" id="ARBA00004752"/>
    </source>
</evidence>
<dbReference type="PANTHER" id="PTHR30474:SF14">
    <property type="entry name" value="CELL CYCLE PROTEIN"/>
    <property type="match status" value="1"/>
</dbReference>
<evidence type="ECO:0000256" key="4">
    <source>
        <dbReference type="ARBA" id="ARBA00022960"/>
    </source>
</evidence>
<dbReference type="AlphaFoldDB" id="A0A4Q9HTN5"/>
<feature type="transmembrane region" description="Helical" evidence="9">
    <location>
        <begin position="180"/>
        <end position="197"/>
    </location>
</feature>
<dbReference type="InterPro" id="IPR018365">
    <property type="entry name" value="Cell_cycle_FtsW-rel_CS"/>
</dbReference>
<dbReference type="GO" id="GO:0005886">
    <property type="term" value="C:plasma membrane"/>
    <property type="evidence" value="ECO:0007669"/>
    <property type="project" value="TreeGrafter"/>
</dbReference>
<dbReference type="PANTHER" id="PTHR30474">
    <property type="entry name" value="CELL CYCLE PROTEIN"/>
    <property type="match status" value="1"/>
</dbReference>
<feature type="transmembrane region" description="Helical" evidence="9">
    <location>
        <begin position="343"/>
        <end position="361"/>
    </location>
</feature>
<feature type="transmembrane region" description="Helical" evidence="9">
    <location>
        <begin position="77"/>
        <end position="99"/>
    </location>
</feature>
<evidence type="ECO:0000256" key="3">
    <source>
        <dbReference type="ARBA" id="ARBA00022692"/>
    </source>
</evidence>
<keyword evidence="6 9" id="KW-0472">Membrane</keyword>
<evidence type="ECO:0000256" key="5">
    <source>
        <dbReference type="ARBA" id="ARBA00022989"/>
    </source>
</evidence>
<dbReference type="Pfam" id="PF01098">
    <property type="entry name" value="FTSW_RODA_SPOVE"/>
    <property type="match status" value="1"/>
</dbReference>
<dbReference type="EC" id="2.4.99.28" evidence="7"/>
<keyword evidence="11" id="KW-1185">Reference proteome</keyword>
<dbReference type="GO" id="GO:0015648">
    <property type="term" value="F:lipid-linked peptidoglycan transporter activity"/>
    <property type="evidence" value="ECO:0007669"/>
    <property type="project" value="TreeGrafter"/>
</dbReference>
<dbReference type="Proteomes" id="UP000292452">
    <property type="component" value="Unassembled WGS sequence"/>
</dbReference>
<dbReference type="GO" id="GO:0008360">
    <property type="term" value="P:regulation of cell shape"/>
    <property type="evidence" value="ECO:0007669"/>
    <property type="project" value="UniProtKB-KW"/>
</dbReference>
<evidence type="ECO:0000256" key="7">
    <source>
        <dbReference type="ARBA" id="ARBA00044770"/>
    </source>
</evidence>
<reference evidence="10 11" key="1">
    <citation type="submission" date="2019-02" db="EMBL/GenBank/DDBJ databases">
        <title>Draft Genome Sequence of Streptomyces sp. AM-2504, identified by 16S rRNA comparative analysis as a Streptomyces Kasugaensis strain.</title>
        <authorList>
            <person name="Napolioni V."/>
            <person name="Giuliodori A.M."/>
            <person name="Spurio R."/>
            <person name="Fabbretti A."/>
        </authorList>
    </citation>
    <scope>NUCLEOTIDE SEQUENCE [LARGE SCALE GENOMIC DNA]</scope>
    <source>
        <strain evidence="10 11">AM-2504</strain>
    </source>
</reference>
<feature type="transmembrane region" description="Helical" evidence="9">
    <location>
        <begin position="225"/>
        <end position="243"/>
    </location>
</feature>
<feature type="transmembrane region" description="Helical" evidence="9">
    <location>
        <begin position="111"/>
        <end position="131"/>
    </location>
</feature>
<proteinExistence type="predicted"/>
<dbReference type="GeneID" id="97377129"/>
<comment type="caution">
    <text evidence="10">The sequence shown here is derived from an EMBL/GenBank/DDBJ whole genome shotgun (WGS) entry which is preliminary data.</text>
</comment>
<dbReference type="RefSeq" id="WP_094792947.1">
    <property type="nucleotide sequence ID" value="NZ_NDXL01000001.1"/>
</dbReference>
<evidence type="ECO:0000256" key="6">
    <source>
        <dbReference type="ARBA" id="ARBA00023136"/>
    </source>
</evidence>
<dbReference type="OrthoDB" id="9768187at2"/>
<dbReference type="GO" id="GO:0032153">
    <property type="term" value="C:cell division site"/>
    <property type="evidence" value="ECO:0007669"/>
    <property type="project" value="TreeGrafter"/>
</dbReference>
<evidence type="ECO:0000256" key="8">
    <source>
        <dbReference type="ARBA" id="ARBA00049902"/>
    </source>
</evidence>
<dbReference type="EMBL" id="SIXH01000140">
    <property type="protein sequence ID" value="TBO58444.1"/>
    <property type="molecule type" value="Genomic_DNA"/>
</dbReference>
<dbReference type="GO" id="GO:0008955">
    <property type="term" value="F:peptidoglycan glycosyltransferase activity"/>
    <property type="evidence" value="ECO:0007669"/>
    <property type="project" value="UniProtKB-EC"/>
</dbReference>
<dbReference type="GO" id="GO:0051301">
    <property type="term" value="P:cell division"/>
    <property type="evidence" value="ECO:0007669"/>
    <property type="project" value="InterPro"/>
</dbReference>
<dbReference type="InterPro" id="IPR011923">
    <property type="entry name" value="RodA/MrdB"/>
</dbReference>
<keyword evidence="5 9" id="KW-1133">Transmembrane helix</keyword>
<dbReference type="NCBIfam" id="TIGR02210">
    <property type="entry name" value="rodA_shape"/>
    <property type="match status" value="1"/>
</dbReference>
<evidence type="ECO:0000256" key="1">
    <source>
        <dbReference type="ARBA" id="ARBA00004141"/>
    </source>
</evidence>
<comment type="catalytic activity">
    <reaction evidence="8">
        <text>[GlcNAc-(1-&gt;4)-Mur2Ac(oyl-L-Ala-gamma-D-Glu-L-Lys-D-Ala-D-Ala)](n)-di-trans,octa-cis-undecaprenyl diphosphate + beta-D-GlcNAc-(1-&gt;4)-Mur2Ac(oyl-L-Ala-gamma-D-Glu-L-Lys-D-Ala-D-Ala)-di-trans,octa-cis-undecaprenyl diphosphate = [GlcNAc-(1-&gt;4)-Mur2Ac(oyl-L-Ala-gamma-D-Glu-L-Lys-D-Ala-D-Ala)](n+1)-di-trans,octa-cis-undecaprenyl diphosphate + di-trans,octa-cis-undecaprenyl diphosphate + H(+)</text>
        <dbReference type="Rhea" id="RHEA:23708"/>
        <dbReference type="Rhea" id="RHEA-COMP:9602"/>
        <dbReference type="Rhea" id="RHEA-COMP:9603"/>
        <dbReference type="ChEBI" id="CHEBI:15378"/>
        <dbReference type="ChEBI" id="CHEBI:58405"/>
        <dbReference type="ChEBI" id="CHEBI:60033"/>
        <dbReference type="ChEBI" id="CHEBI:78435"/>
        <dbReference type="EC" id="2.4.99.28"/>
    </reaction>
</comment>
<dbReference type="PROSITE" id="PS00428">
    <property type="entry name" value="FTSW_RODA_SPOVE"/>
    <property type="match status" value="1"/>
</dbReference>
<organism evidence="10 11">
    <name type="scientific">Streptomyces kasugaensis</name>
    <dbReference type="NCBI Taxonomy" id="1946"/>
    <lineage>
        <taxon>Bacteria</taxon>
        <taxon>Bacillati</taxon>
        <taxon>Actinomycetota</taxon>
        <taxon>Actinomycetes</taxon>
        <taxon>Kitasatosporales</taxon>
        <taxon>Streptomycetaceae</taxon>
        <taxon>Streptomyces</taxon>
    </lineage>
</organism>
<dbReference type="InterPro" id="IPR001182">
    <property type="entry name" value="FtsW/RodA"/>
</dbReference>
<accession>A0A4Q9HTN5</accession>
<comment type="pathway">
    <text evidence="2">Cell wall biogenesis; peptidoglycan biosynthesis.</text>
</comment>